<accession>A0A2M4B6D6</accession>
<feature type="chain" id="PRO_5014720870" evidence="2">
    <location>
        <begin position="24"/>
        <end position="66"/>
    </location>
</feature>
<proteinExistence type="predicted"/>
<reference evidence="3" key="1">
    <citation type="submission" date="2018-01" db="EMBL/GenBank/DDBJ databases">
        <title>An insight into the sialome of Amazonian anophelines.</title>
        <authorList>
            <person name="Ribeiro J.M."/>
            <person name="Scarpassa V."/>
            <person name="Calvo E."/>
        </authorList>
    </citation>
    <scope>NUCLEOTIDE SEQUENCE</scope>
    <source>
        <tissue evidence="3">Salivary glands</tissue>
    </source>
</reference>
<evidence type="ECO:0000256" key="1">
    <source>
        <dbReference type="SAM" id="MobiDB-lite"/>
    </source>
</evidence>
<organism evidence="3">
    <name type="scientific">Anopheles triannulatus</name>
    <dbReference type="NCBI Taxonomy" id="58253"/>
    <lineage>
        <taxon>Eukaryota</taxon>
        <taxon>Metazoa</taxon>
        <taxon>Ecdysozoa</taxon>
        <taxon>Arthropoda</taxon>
        <taxon>Hexapoda</taxon>
        <taxon>Insecta</taxon>
        <taxon>Pterygota</taxon>
        <taxon>Neoptera</taxon>
        <taxon>Endopterygota</taxon>
        <taxon>Diptera</taxon>
        <taxon>Nematocera</taxon>
        <taxon>Culicoidea</taxon>
        <taxon>Culicidae</taxon>
        <taxon>Anophelinae</taxon>
        <taxon>Anopheles</taxon>
    </lineage>
</organism>
<protein>
    <submittedName>
        <fullName evidence="3">Putative secreted protein</fullName>
    </submittedName>
</protein>
<sequence>MAFGRTESMQLLMLLLMPPPAGRTGDRVCRSSSNFRSAWAGAFGSRLLRRGNDPNDDDAPVGGGAM</sequence>
<dbReference type="AlphaFoldDB" id="A0A2M4B6D6"/>
<evidence type="ECO:0000256" key="2">
    <source>
        <dbReference type="SAM" id="SignalP"/>
    </source>
</evidence>
<keyword evidence="2" id="KW-0732">Signal</keyword>
<feature type="signal peptide" evidence="2">
    <location>
        <begin position="1"/>
        <end position="23"/>
    </location>
</feature>
<evidence type="ECO:0000313" key="3">
    <source>
        <dbReference type="EMBL" id="MBW48577.1"/>
    </source>
</evidence>
<feature type="region of interest" description="Disordered" evidence="1">
    <location>
        <begin position="47"/>
        <end position="66"/>
    </location>
</feature>
<name>A0A2M4B6D6_9DIPT</name>
<dbReference type="EMBL" id="GGFK01015256">
    <property type="protein sequence ID" value="MBW48577.1"/>
    <property type="molecule type" value="Transcribed_RNA"/>
</dbReference>